<keyword evidence="1" id="KW-0812">Transmembrane</keyword>
<organism evidence="2">
    <name type="scientific">Arthrobacter sp. K5</name>
    <dbReference type="NCBI Taxonomy" id="2839623"/>
    <lineage>
        <taxon>Bacteria</taxon>
        <taxon>Bacillati</taxon>
        <taxon>Actinomycetota</taxon>
        <taxon>Actinomycetes</taxon>
        <taxon>Micrococcales</taxon>
        <taxon>Micrococcaceae</taxon>
        <taxon>Arthrobacter</taxon>
    </lineage>
</organism>
<proteinExistence type="predicted"/>
<reference evidence="2" key="1">
    <citation type="submission" date="2024-06" db="EMBL/GenBank/DDBJ databases">
        <title>Biodegradation of dimethachlon by Arthrobacter sp. K5: mechanistic insights and ecological implications.</title>
        <authorList>
            <person name="Hu S."/>
            <person name="Lu P."/>
        </authorList>
    </citation>
    <scope>NUCLEOTIDE SEQUENCE</scope>
    <source>
        <strain evidence="2">K5</strain>
    </source>
</reference>
<dbReference type="EMBL" id="CP159279">
    <property type="protein sequence ID" value="XCH11687.1"/>
    <property type="molecule type" value="Genomic_DNA"/>
</dbReference>
<name>A0AAU8EPW2_9MICC</name>
<dbReference type="RefSeq" id="WP_307101757.1">
    <property type="nucleotide sequence ID" value="NZ_CP159279.1"/>
</dbReference>
<keyword evidence="1" id="KW-0472">Membrane</keyword>
<sequence>MDELERNGQQSTMMYVLIIAGVIAAVYFYNKGRAEGEKAKNTRPDSF</sequence>
<feature type="transmembrane region" description="Helical" evidence="1">
    <location>
        <begin position="12"/>
        <end position="30"/>
    </location>
</feature>
<evidence type="ECO:0000256" key="1">
    <source>
        <dbReference type="SAM" id="Phobius"/>
    </source>
</evidence>
<keyword evidence="1" id="KW-1133">Transmembrane helix</keyword>
<dbReference type="AlphaFoldDB" id="A0AAU8EPW2"/>
<gene>
    <name evidence="2" type="ORF">ABRP34_01325</name>
</gene>
<evidence type="ECO:0000313" key="2">
    <source>
        <dbReference type="EMBL" id="XCH11687.1"/>
    </source>
</evidence>
<protein>
    <submittedName>
        <fullName evidence="2">Uncharacterized protein</fullName>
    </submittedName>
</protein>
<accession>A0AAU8EPW2</accession>